<feature type="transmembrane region" description="Helical" evidence="1">
    <location>
        <begin position="37"/>
        <end position="61"/>
    </location>
</feature>
<dbReference type="EMBL" id="JADPIE010000001">
    <property type="protein sequence ID" value="MBF8435638.1"/>
    <property type="molecule type" value="Genomic_DNA"/>
</dbReference>
<evidence type="ECO:0000259" key="2">
    <source>
        <dbReference type="Pfam" id="PF02698"/>
    </source>
</evidence>
<dbReference type="InterPro" id="IPR051599">
    <property type="entry name" value="Cell_Envelope_Assoc"/>
</dbReference>
<comment type="caution">
    <text evidence="3">The sequence shown here is derived from an EMBL/GenBank/DDBJ whole genome shotgun (WGS) entry which is preliminary data.</text>
</comment>
<dbReference type="Pfam" id="PF02698">
    <property type="entry name" value="DUF218"/>
    <property type="match status" value="1"/>
</dbReference>
<evidence type="ECO:0000256" key="1">
    <source>
        <dbReference type="SAM" id="Phobius"/>
    </source>
</evidence>
<dbReference type="InterPro" id="IPR014729">
    <property type="entry name" value="Rossmann-like_a/b/a_fold"/>
</dbReference>
<dbReference type="GO" id="GO:0005886">
    <property type="term" value="C:plasma membrane"/>
    <property type="evidence" value="ECO:0007669"/>
    <property type="project" value="TreeGrafter"/>
</dbReference>
<dbReference type="AlphaFoldDB" id="A0A931AVN5"/>
<keyword evidence="4" id="KW-1185">Reference proteome</keyword>
<keyword evidence="1" id="KW-0812">Transmembrane</keyword>
<dbReference type="Proteomes" id="UP000621436">
    <property type="component" value="Unassembled WGS sequence"/>
</dbReference>
<sequence>MAKLILSPLFIVLFLNIILGFYGLLKFDIREKGGKFVLLTFIILSLVLGIVSTPAVSVLIARPLETPYGYSELLLPADNIKAVTVLSGGIYQGPAKEFELPGDSTIQRVNRGVKFFLDSEAEYLIMQGRLSEGPGNRMVQLMAEQAIRLGVDEDKIILEHESTNTMEHPYFLRNLNLIAQDAELAVVTSAWHLRRSELAFNNYYENISPVPAEFISYNLPGGIYNFFPQVSGLRRSTRAIHEYIGMIWYYLRLNYY</sequence>
<proteinExistence type="predicted"/>
<dbReference type="PANTHER" id="PTHR30336">
    <property type="entry name" value="INNER MEMBRANE PROTEIN, PROBABLE PERMEASE"/>
    <property type="match status" value="1"/>
</dbReference>
<gene>
    <name evidence="3" type="ORF">I0Q91_00970</name>
</gene>
<dbReference type="PANTHER" id="PTHR30336:SF4">
    <property type="entry name" value="ENVELOPE BIOGENESIS FACTOR ELYC"/>
    <property type="match status" value="1"/>
</dbReference>
<keyword evidence="1" id="KW-1133">Transmembrane helix</keyword>
<keyword evidence="1" id="KW-0472">Membrane</keyword>
<dbReference type="InterPro" id="IPR003848">
    <property type="entry name" value="DUF218"/>
</dbReference>
<feature type="transmembrane region" description="Helical" evidence="1">
    <location>
        <begin position="6"/>
        <end position="25"/>
    </location>
</feature>
<accession>A0A931AVN5</accession>
<organism evidence="3 4">
    <name type="scientific">Halonatronomonas betaini</name>
    <dbReference type="NCBI Taxonomy" id="2778430"/>
    <lineage>
        <taxon>Bacteria</taxon>
        <taxon>Bacillati</taxon>
        <taxon>Bacillota</taxon>
        <taxon>Clostridia</taxon>
        <taxon>Halanaerobiales</taxon>
        <taxon>Halarsenatibacteraceae</taxon>
        <taxon>Halonatronomonas</taxon>
    </lineage>
</organism>
<name>A0A931AVN5_9FIRM</name>
<dbReference type="CDD" id="cd06259">
    <property type="entry name" value="YdcF-like"/>
    <property type="match status" value="1"/>
</dbReference>
<evidence type="ECO:0000313" key="4">
    <source>
        <dbReference type="Proteomes" id="UP000621436"/>
    </source>
</evidence>
<dbReference type="Gene3D" id="3.40.50.620">
    <property type="entry name" value="HUPs"/>
    <property type="match status" value="1"/>
</dbReference>
<dbReference type="GO" id="GO:0000270">
    <property type="term" value="P:peptidoglycan metabolic process"/>
    <property type="evidence" value="ECO:0007669"/>
    <property type="project" value="TreeGrafter"/>
</dbReference>
<dbReference type="GO" id="GO:0043164">
    <property type="term" value="P:Gram-negative-bacterium-type cell wall biogenesis"/>
    <property type="evidence" value="ECO:0007669"/>
    <property type="project" value="TreeGrafter"/>
</dbReference>
<dbReference type="RefSeq" id="WP_270452281.1">
    <property type="nucleotide sequence ID" value="NZ_JADPIE010000001.1"/>
</dbReference>
<reference evidence="3" key="1">
    <citation type="submission" date="2020-11" db="EMBL/GenBank/DDBJ databases">
        <title>Halonatronomonas betainensis gen. nov., sp. nov. a novel haloalkaliphilic representative of the family Halanaerobiacae capable of betaine degradation.</title>
        <authorList>
            <person name="Boltyanskaya Y."/>
            <person name="Kevbrin V."/>
            <person name="Detkova E."/>
            <person name="Grouzdev D.S."/>
            <person name="Koziaeva V."/>
            <person name="Zhilina T."/>
        </authorList>
    </citation>
    <scope>NUCLEOTIDE SEQUENCE</scope>
    <source>
        <strain evidence="3">Z-7014</strain>
    </source>
</reference>
<evidence type="ECO:0000313" key="3">
    <source>
        <dbReference type="EMBL" id="MBF8435638.1"/>
    </source>
</evidence>
<protein>
    <submittedName>
        <fullName evidence="3">YdcF family protein</fullName>
    </submittedName>
</protein>
<feature type="domain" description="DUF218" evidence="2">
    <location>
        <begin position="82"/>
        <end position="245"/>
    </location>
</feature>